<name>A0A3G5A802_9VIRU</name>
<protein>
    <recommendedName>
        <fullName evidence="2">Right handed beta helix domain-containing protein</fullName>
    </recommendedName>
</protein>
<accession>A0A3G5A802</accession>
<dbReference type="InterPro" id="IPR011050">
    <property type="entry name" value="Pectin_lyase_fold/virulence"/>
</dbReference>
<evidence type="ECO:0000313" key="1">
    <source>
        <dbReference type="EMBL" id="AYV83365.1"/>
    </source>
</evidence>
<sequence>MYKSNLMIDELFFDATAAAMKLIEKNDKINTQVFQNSEIFGRGRCRNKCRDPCPIIIYPTDFTNVGYVISQPNRTYILAGDVMFTPTAPDTPAISIRAGNVRFDLGNYTIAGNGIAEMGILIASKGVKLPNILIENGTIKNFSNVGIVSFNTIDLGVNNISIENIIDTVGVAVGIVINGNVTDRGRTRIKNCRVINISGNSSATGFGSFRYPFKITNCVFSDIRSATGGAAGIQASNQDINNSFNYDIIKTKINKISGIIGKGLTLKSFGGAIFDLKVIDCEISQINSTNETNIVAGIDGLNLQNYTLRNNVVSNLVSSSGDPTKHIGYLIAGSSGVIENCREF</sequence>
<dbReference type="EMBL" id="MK072388">
    <property type="protein sequence ID" value="AYV83365.1"/>
    <property type="molecule type" value="Genomic_DNA"/>
</dbReference>
<proteinExistence type="predicted"/>
<dbReference type="SUPFAM" id="SSF51126">
    <property type="entry name" value="Pectin lyase-like"/>
    <property type="match status" value="1"/>
</dbReference>
<reference evidence="1" key="1">
    <citation type="submission" date="2018-10" db="EMBL/GenBank/DDBJ databases">
        <title>Hidden diversity of soil giant viruses.</title>
        <authorList>
            <person name="Schulz F."/>
            <person name="Alteio L."/>
            <person name="Goudeau D."/>
            <person name="Ryan E.M."/>
            <person name="Malmstrom R.R."/>
            <person name="Blanchard J."/>
            <person name="Woyke T."/>
        </authorList>
    </citation>
    <scope>NUCLEOTIDE SEQUENCE</scope>
    <source>
        <strain evidence="1">HYV1</strain>
    </source>
</reference>
<gene>
    <name evidence="1" type="ORF">Hyperionvirus6_46</name>
</gene>
<evidence type="ECO:0008006" key="2">
    <source>
        <dbReference type="Google" id="ProtNLM"/>
    </source>
</evidence>
<organism evidence="1">
    <name type="scientific">Hyperionvirus sp</name>
    <dbReference type="NCBI Taxonomy" id="2487770"/>
    <lineage>
        <taxon>Viruses</taxon>
        <taxon>Varidnaviria</taxon>
        <taxon>Bamfordvirae</taxon>
        <taxon>Nucleocytoviricota</taxon>
        <taxon>Megaviricetes</taxon>
        <taxon>Imitervirales</taxon>
        <taxon>Mimiviridae</taxon>
        <taxon>Klosneuvirinae</taxon>
    </lineage>
</organism>